<feature type="region of interest" description="Disordered" evidence="1">
    <location>
        <begin position="209"/>
        <end position="279"/>
    </location>
</feature>
<sequence length="279" mass="29853">MFPCIPYENTGRGKVGFFSGFRPVDAFLNDPPTWNLRINNTDPIFYYCSAPGSCNNYAMIGVINPNKSVSLETQKSLALQAAYVMNPGDPFPPEASSSIASLTTSPTSTSTLPSSTAATASTTPTPAPAEEEEDDDLSTGAIVGIALGGAAILLLAAALFYYFFSRSRTLKQPFASPPLSSATRHGPDMYQSGGTVFVPVLPKDYRSSALSQQPYDVPPYSEEPLRSASPRSDVGDMRSYTSTPAPSLSPRSPYSPHSPHSPQEMYAPFPHPKPAQQTV</sequence>
<dbReference type="Proteomes" id="UP000016924">
    <property type="component" value="Unassembled WGS sequence"/>
</dbReference>
<proteinExistence type="predicted"/>
<keyword evidence="2" id="KW-1133">Transmembrane helix</keyword>
<evidence type="ECO:0008006" key="5">
    <source>
        <dbReference type="Google" id="ProtNLM"/>
    </source>
</evidence>
<organism evidence="3 4">
    <name type="scientific">Coniosporium apollinis (strain CBS 100218)</name>
    <name type="common">Rock-inhabiting black yeast</name>
    <dbReference type="NCBI Taxonomy" id="1168221"/>
    <lineage>
        <taxon>Eukaryota</taxon>
        <taxon>Fungi</taxon>
        <taxon>Dikarya</taxon>
        <taxon>Ascomycota</taxon>
        <taxon>Pezizomycotina</taxon>
        <taxon>Dothideomycetes</taxon>
        <taxon>Dothideomycetes incertae sedis</taxon>
        <taxon>Coniosporium</taxon>
    </lineage>
</organism>
<dbReference type="EMBL" id="JH767610">
    <property type="protein sequence ID" value="EON69259.1"/>
    <property type="molecule type" value="Genomic_DNA"/>
</dbReference>
<evidence type="ECO:0000313" key="3">
    <source>
        <dbReference type="EMBL" id="EON69259.1"/>
    </source>
</evidence>
<keyword evidence="4" id="KW-1185">Reference proteome</keyword>
<protein>
    <recommendedName>
        <fullName evidence="5">Phytocyanin domain-containing protein</fullName>
    </recommendedName>
</protein>
<dbReference type="RefSeq" id="XP_007784576.1">
    <property type="nucleotide sequence ID" value="XM_007786386.1"/>
</dbReference>
<evidence type="ECO:0000256" key="1">
    <source>
        <dbReference type="SAM" id="MobiDB-lite"/>
    </source>
</evidence>
<dbReference type="PANTHER" id="PTHR34883:SF19">
    <property type="entry name" value="EXTRACELLULAR SERINE-RICH PROTEIN"/>
    <property type="match status" value="1"/>
</dbReference>
<keyword evidence="2" id="KW-0472">Membrane</keyword>
<feature type="compositionally biased region" description="Low complexity" evidence="1">
    <location>
        <begin position="95"/>
        <end position="124"/>
    </location>
</feature>
<evidence type="ECO:0000256" key="2">
    <source>
        <dbReference type="SAM" id="Phobius"/>
    </source>
</evidence>
<evidence type="ECO:0000313" key="4">
    <source>
        <dbReference type="Proteomes" id="UP000016924"/>
    </source>
</evidence>
<dbReference type="eggNOG" id="ENOG502S0EC">
    <property type="taxonomic scope" value="Eukaryota"/>
</dbReference>
<reference evidence="4" key="1">
    <citation type="submission" date="2012-06" db="EMBL/GenBank/DDBJ databases">
        <title>The genome sequence of Coniosporium apollinis CBS 100218.</title>
        <authorList>
            <consortium name="The Broad Institute Genome Sequencing Platform"/>
            <person name="Cuomo C."/>
            <person name="Gorbushina A."/>
            <person name="Noack S."/>
            <person name="Walker B."/>
            <person name="Young S.K."/>
            <person name="Zeng Q."/>
            <person name="Gargeya S."/>
            <person name="Fitzgerald M."/>
            <person name="Haas B."/>
            <person name="Abouelleil A."/>
            <person name="Alvarado L."/>
            <person name="Arachchi H.M."/>
            <person name="Berlin A.M."/>
            <person name="Chapman S.B."/>
            <person name="Goldberg J."/>
            <person name="Griggs A."/>
            <person name="Gujja S."/>
            <person name="Hansen M."/>
            <person name="Howarth C."/>
            <person name="Imamovic A."/>
            <person name="Larimer J."/>
            <person name="McCowan C."/>
            <person name="Montmayeur A."/>
            <person name="Murphy C."/>
            <person name="Neiman D."/>
            <person name="Pearson M."/>
            <person name="Priest M."/>
            <person name="Roberts A."/>
            <person name="Saif S."/>
            <person name="Shea T."/>
            <person name="Sisk P."/>
            <person name="Sykes S."/>
            <person name="Wortman J."/>
            <person name="Nusbaum C."/>
            <person name="Birren B."/>
        </authorList>
    </citation>
    <scope>NUCLEOTIDE SEQUENCE [LARGE SCALE GENOMIC DNA]</scope>
    <source>
        <strain evidence="4">CBS 100218</strain>
    </source>
</reference>
<feature type="transmembrane region" description="Helical" evidence="2">
    <location>
        <begin position="141"/>
        <end position="164"/>
    </location>
</feature>
<dbReference type="PANTHER" id="PTHR34883">
    <property type="entry name" value="SERINE-RICH PROTEIN, PUTATIVE-RELATED-RELATED"/>
    <property type="match status" value="1"/>
</dbReference>
<dbReference type="OrthoDB" id="2331100at2759"/>
<dbReference type="HOGENOM" id="CLU_043835_1_1_1"/>
<dbReference type="AlphaFoldDB" id="R7Z5G7"/>
<dbReference type="STRING" id="1168221.R7Z5G7"/>
<feature type="compositionally biased region" description="Low complexity" evidence="1">
    <location>
        <begin position="244"/>
        <end position="262"/>
    </location>
</feature>
<dbReference type="GeneID" id="19905730"/>
<accession>R7Z5G7</accession>
<dbReference type="InterPro" id="IPR052953">
    <property type="entry name" value="Ser-rich/MCO-related"/>
</dbReference>
<feature type="region of interest" description="Disordered" evidence="1">
    <location>
        <begin position="94"/>
        <end position="136"/>
    </location>
</feature>
<name>R7Z5G7_CONA1</name>
<keyword evidence="2" id="KW-0812">Transmembrane</keyword>
<gene>
    <name evidence="3" type="ORF">W97_08419</name>
</gene>